<reference evidence="2" key="1">
    <citation type="submission" date="2020-05" db="EMBL/GenBank/DDBJ databases">
        <authorList>
            <person name="Chiriac C."/>
            <person name="Salcher M."/>
            <person name="Ghai R."/>
            <person name="Kavagutti S V."/>
        </authorList>
    </citation>
    <scope>NUCLEOTIDE SEQUENCE</scope>
</reference>
<dbReference type="AlphaFoldDB" id="A0A6J6NDX3"/>
<proteinExistence type="predicted"/>
<feature type="compositionally biased region" description="Basic and acidic residues" evidence="1">
    <location>
        <begin position="1"/>
        <end position="17"/>
    </location>
</feature>
<sequence>MSSHPGEHAQHTPDERSAPQISRLSAVTHLIAGRDAYLVGHSVLHCPWSPTGPVDERFAAHWWRKGYALARLDATSSDEILDQDDEE</sequence>
<accession>A0A6J6NDX3</accession>
<name>A0A6J6NDX3_9ZZZZ</name>
<evidence type="ECO:0000256" key="1">
    <source>
        <dbReference type="SAM" id="MobiDB-lite"/>
    </source>
</evidence>
<feature type="region of interest" description="Disordered" evidence="1">
    <location>
        <begin position="1"/>
        <end position="22"/>
    </location>
</feature>
<protein>
    <submittedName>
        <fullName evidence="2">Unannotated protein</fullName>
    </submittedName>
</protein>
<gene>
    <name evidence="2" type="ORF">UFOPK2579_00033</name>
</gene>
<evidence type="ECO:0000313" key="2">
    <source>
        <dbReference type="EMBL" id="CAB4684432.1"/>
    </source>
</evidence>
<dbReference type="EMBL" id="CAEZXR010000002">
    <property type="protein sequence ID" value="CAB4684432.1"/>
    <property type="molecule type" value="Genomic_DNA"/>
</dbReference>
<organism evidence="2">
    <name type="scientific">freshwater metagenome</name>
    <dbReference type="NCBI Taxonomy" id="449393"/>
    <lineage>
        <taxon>unclassified sequences</taxon>
        <taxon>metagenomes</taxon>
        <taxon>ecological metagenomes</taxon>
    </lineage>
</organism>